<proteinExistence type="predicted"/>
<dbReference type="InterPro" id="IPR036178">
    <property type="entry name" value="Formintransfe-cycloase-like_sf"/>
</dbReference>
<name>A0A8I0DNK9_9CLOT</name>
<keyword evidence="2" id="KW-0378">Hydrolase</keyword>
<evidence type="ECO:0000313" key="2">
    <source>
        <dbReference type="EMBL" id="MBC5640270.1"/>
    </source>
</evidence>
<dbReference type="Gene3D" id="1.20.120.680">
    <property type="entry name" value="Formiminotetrahydrofolate cyclodeaminase monomer, up-and-down helical bundle"/>
    <property type="match status" value="1"/>
</dbReference>
<comment type="caution">
    <text evidence="2">The sequence shown here is derived from an EMBL/GenBank/DDBJ whole genome shotgun (WGS) entry which is preliminary data.</text>
</comment>
<dbReference type="Proteomes" id="UP000662088">
    <property type="component" value="Unassembled WGS sequence"/>
</dbReference>
<dbReference type="EMBL" id="JACOOQ010000010">
    <property type="protein sequence ID" value="MBC5640270.1"/>
    <property type="molecule type" value="Genomic_DNA"/>
</dbReference>
<feature type="domain" description="Cyclodeaminase/cyclohydrolase" evidence="1">
    <location>
        <begin position="7"/>
        <end position="191"/>
    </location>
</feature>
<evidence type="ECO:0000259" key="1">
    <source>
        <dbReference type="Pfam" id="PF04961"/>
    </source>
</evidence>
<evidence type="ECO:0000313" key="3">
    <source>
        <dbReference type="Proteomes" id="UP000662088"/>
    </source>
</evidence>
<organism evidence="2 3">
    <name type="scientific">Clostridium lentum</name>
    <dbReference type="NCBI Taxonomy" id="2763037"/>
    <lineage>
        <taxon>Bacteria</taxon>
        <taxon>Bacillati</taxon>
        <taxon>Bacillota</taxon>
        <taxon>Clostridia</taxon>
        <taxon>Eubacteriales</taxon>
        <taxon>Clostridiaceae</taxon>
        <taxon>Clostridium</taxon>
    </lineage>
</organism>
<accession>A0A8I0DNK9</accession>
<dbReference type="AlphaFoldDB" id="A0A8I0DNK9"/>
<protein>
    <submittedName>
        <fullName evidence="2">Cyclodeaminase/cyclohydrolase family protein</fullName>
    </submittedName>
</protein>
<gene>
    <name evidence="2" type="ORF">H8R92_07445</name>
</gene>
<dbReference type="RefSeq" id="WP_022212649.1">
    <property type="nucleotide sequence ID" value="NZ_JACOOQ010000010.1"/>
</dbReference>
<reference evidence="2" key="1">
    <citation type="submission" date="2020-08" db="EMBL/GenBank/DDBJ databases">
        <title>Genome public.</title>
        <authorList>
            <person name="Liu C."/>
            <person name="Sun Q."/>
        </authorList>
    </citation>
    <scope>NUCLEOTIDE SEQUENCE</scope>
    <source>
        <strain evidence="2">NSJ-42</strain>
    </source>
</reference>
<dbReference type="GO" id="GO:0016787">
    <property type="term" value="F:hydrolase activity"/>
    <property type="evidence" value="ECO:0007669"/>
    <property type="project" value="UniProtKB-KW"/>
</dbReference>
<dbReference type="InterPro" id="IPR007044">
    <property type="entry name" value="Cyclodeamin/CycHdrlase"/>
</dbReference>
<dbReference type="Pfam" id="PF04961">
    <property type="entry name" value="FTCD_C"/>
    <property type="match status" value="1"/>
</dbReference>
<keyword evidence="3" id="KW-1185">Reference proteome</keyword>
<sequence>MEFKEMTISKFIEDLSGDKSSPGGGSTAALVSALASSLNDMVYSFTVDKKLFQNLTEENKSKMLKFQAETKEFTKNALTFMEKDRADFMAVMDCYRLSNGTEEEKNIRKEKLKYATIKAMNTPLELAEKSLVYYDNIKFAITFGNKNLKSDGIVAAILLNGAIESAIINVLINYKSLKSYEEFKNIPERCNEISMKSRVLKEEICSGFYNEI</sequence>
<dbReference type="SUPFAM" id="SSF101262">
    <property type="entry name" value="Methenyltetrahydrofolate cyclohydrolase-like"/>
    <property type="match status" value="1"/>
</dbReference>